<dbReference type="Pfam" id="PF07734">
    <property type="entry name" value="FBA_1"/>
    <property type="match status" value="1"/>
</dbReference>
<dbReference type="Gene3D" id="1.20.1280.50">
    <property type="match status" value="1"/>
</dbReference>
<dbReference type="InterPro" id="IPR036047">
    <property type="entry name" value="F-box-like_dom_sf"/>
</dbReference>
<dbReference type="Pfam" id="PF00646">
    <property type="entry name" value="F-box"/>
    <property type="match status" value="1"/>
</dbReference>
<feature type="compositionally biased region" description="Polar residues" evidence="1">
    <location>
        <begin position="14"/>
        <end position="33"/>
    </location>
</feature>
<feature type="domain" description="F-box" evidence="2">
    <location>
        <begin position="58"/>
        <end position="104"/>
    </location>
</feature>
<feature type="region of interest" description="Disordered" evidence="1">
    <location>
        <begin position="1"/>
        <end position="56"/>
    </location>
</feature>
<dbReference type="InterPro" id="IPR050796">
    <property type="entry name" value="SCF_F-box_component"/>
</dbReference>
<organism evidence="3 4">
    <name type="scientific">Trifolium subterraneum</name>
    <name type="common">Subterranean clover</name>
    <dbReference type="NCBI Taxonomy" id="3900"/>
    <lineage>
        <taxon>Eukaryota</taxon>
        <taxon>Viridiplantae</taxon>
        <taxon>Streptophyta</taxon>
        <taxon>Embryophyta</taxon>
        <taxon>Tracheophyta</taxon>
        <taxon>Spermatophyta</taxon>
        <taxon>Magnoliopsida</taxon>
        <taxon>eudicotyledons</taxon>
        <taxon>Gunneridae</taxon>
        <taxon>Pentapetalae</taxon>
        <taxon>rosids</taxon>
        <taxon>fabids</taxon>
        <taxon>Fabales</taxon>
        <taxon>Fabaceae</taxon>
        <taxon>Papilionoideae</taxon>
        <taxon>50 kb inversion clade</taxon>
        <taxon>NPAAA clade</taxon>
        <taxon>Hologalegina</taxon>
        <taxon>IRL clade</taxon>
        <taxon>Trifolieae</taxon>
        <taxon>Trifolium</taxon>
    </lineage>
</organism>
<dbReference type="Proteomes" id="UP000242715">
    <property type="component" value="Unassembled WGS sequence"/>
</dbReference>
<evidence type="ECO:0000313" key="3">
    <source>
        <dbReference type="EMBL" id="GAU20087.1"/>
    </source>
</evidence>
<dbReference type="CDD" id="cd22157">
    <property type="entry name" value="F-box_AtFBW1-like"/>
    <property type="match status" value="1"/>
</dbReference>
<dbReference type="PROSITE" id="PS50181">
    <property type="entry name" value="FBOX"/>
    <property type="match status" value="1"/>
</dbReference>
<dbReference type="PANTHER" id="PTHR31672:SF10">
    <property type="entry name" value="F-BOX DOMAIN-CONTAINING PROTEIN"/>
    <property type="match status" value="1"/>
</dbReference>
<protein>
    <recommendedName>
        <fullName evidence="2">F-box domain-containing protein</fullName>
    </recommendedName>
</protein>
<keyword evidence="4" id="KW-1185">Reference proteome</keyword>
<dbReference type="InterPro" id="IPR017451">
    <property type="entry name" value="F-box-assoc_interact_dom"/>
</dbReference>
<dbReference type="OrthoDB" id="591557at2759"/>
<feature type="compositionally biased region" description="Low complexity" evidence="1">
    <location>
        <begin position="34"/>
        <end position="49"/>
    </location>
</feature>
<dbReference type="SMART" id="SM00256">
    <property type="entry name" value="FBOX"/>
    <property type="match status" value="1"/>
</dbReference>
<dbReference type="PANTHER" id="PTHR31672">
    <property type="entry name" value="BNACNNG10540D PROTEIN"/>
    <property type="match status" value="1"/>
</dbReference>
<name>A0A2Z6MP31_TRISU</name>
<evidence type="ECO:0000259" key="2">
    <source>
        <dbReference type="PROSITE" id="PS50181"/>
    </source>
</evidence>
<proteinExistence type="predicted"/>
<dbReference type="InterPro" id="IPR001810">
    <property type="entry name" value="F-box_dom"/>
</dbReference>
<evidence type="ECO:0000256" key="1">
    <source>
        <dbReference type="SAM" id="MobiDB-lite"/>
    </source>
</evidence>
<accession>A0A2Z6MP31</accession>
<dbReference type="EMBL" id="DF973208">
    <property type="protein sequence ID" value="GAU20087.1"/>
    <property type="molecule type" value="Genomic_DNA"/>
</dbReference>
<sequence length="436" mass="49738">MATSSENDVDGNDAISSNLPTEETTVTNLQRFNLSTTETLTSPSPSSSSAIPGDPLHSPPLPTLPIEIIEDILSRLPIKFLIQLQSVCKPWKSLISDPKFAKKHFRLSTTRHHLVLAHTNLSRVYVLTDYLLSSVFTDAIQLNCLLPFREHIIGSGGSCHGIICFQLNRNYQNYQNLALLWNPSIRKFMKLPSSFDNPTQEVELYCTNFGFGYVYDHFNDNYIYKVVAVNHYDAYRSDNDVISKTRVKVYTLGTSSWRMIQDFPYGIPLHPCGTFVSGTVNWWVTNGSHTSRVIVSLDLDKESYQEIMQPNYGVGIEVTRTLGVLRDCLSTVARSDTFSDVWLMKEYGNKESWTKLFRIPHSCIEDLEFLDYLKPLYLSEDDQVLLDCRYMGRTRHAELAIYNSRDNTFKTTEIQNINFSTIHGIYQESLLSPCSL</sequence>
<dbReference type="NCBIfam" id="TIGR01640">
    <property type="entry name" value="F_box_assoc_1"/>
    <property type="match status" value="1"/>
</dbReference>
<dbReference type="SUPFAM" id="SSF81383">
    <property type="entry name" value="F-box domain"/>
    <property type="match status" value="1"/>
</dbReference>
<reference evidence="4" key="1">
    <citation type="journal article" date="2017" name="Front. Plant Sci.">
        <title>Climate Clever Clovers: New Paradigm to Reduce the Environmental Footprint of Ruminants by Breeding Low Methanogenic Forages Utilizing Haplotype Variation.</title>
        <authorList>
            <person name="Kaur P."/>
            <person name="Appels R."/>
            <person name="Bayer P.E."/>
            <person name="Keeble-Gagnere G."/>
            <person name="Wang J."/>
            <person name="Hirakawa H."/>
            <person name="Shirasawa K."/>
            <person name="Vercoe P."/>
            <person name="Stefanova K."/>
            <person name="Durmic Z."/>
            <person name="Nichols P."/>
            <person name="Revell C."/>
            <person name="Isobe S.N."/>
            <person name="Edwards D."/>
            <person name="Erskine W."/>
        </authorList>
    </citation>
    <scope>NUCLEOTIDE SEQUENCE [LARGE SCALE GENOMIC DNA]</scope>
    <source>
        <strain evidence="4">cv. Daliak</strain>
    </source>
</reference>
<evidence type="ECO:0000313" key="4">
    <source>
        <dbReference type="Proteomes" id="UP000242715"/>
    </source>
</evidence>
<dbReference type="AlphaFoldDB" id="A0A2Z6MP31"/>
<gene>
    <name evidence="3" type="ORF">TSUD_381790</name>
</gene>
<dbReference type="InterPro" id="IPR006527">
    <property type="entry name" value="F-box-assoc_dom_typ1"/>
</dbReference>